<dbReference type="EMBL" id="WIQZ01000081">
    <property type="protein sequence ID" value="KAF3126827.1"/>
    <property type="molecule type" value="Genomic_DNA"/>
</dbReference>
<proteinExistence type="predicted"/>
<evidence type="ECO:0000313" key="3">
    <source>
        <dbReference type="Proteomes" id="UP000480548"/>
    </source>
</evidence>
<dbReference type="InterPro" id="IPR001810">
    <property type="entry name" value="F-box_dom"/>
</dbReference>
<dbReference type="Gene3D" id="1.20.1280.50">
    <property type="match status" value="1"/>
</dbReference>
<evidence type="ECO:0000259" key="1">
    <source>
        <dbReference type="PROSITE" id="PS50181"/>
    </source>
</evidence>
<organism evidence="2 3">
    <name type="scientific">Orbilia oligospora</name>
    <name type="common">Nematode-trapping fungus</name>
    <name type="synonym">Arthrobotrys oligospora</name>
    <dbReference type="NCBI Taxonomy" id="2813651"/>
    <lineage>
        <taxon>Eukaryota</taxon>
        <taxon>Fungi</taxon>
        <taxon>Dikarya</taxon>
        <taxon>Ascomycota</taxon>
        <taxon>Pezizomycotina</taxon>
        <taxon>Orbiliomycetes</taxon>
        <taxon>Orbiliales</taxon>
        <taxon>Orbiliaceae</taxon>
        <taxon>Orbilia</taxon>
    </lineage>
</organism>
<dbReference type="AlphaFoldDB" id="A0A7C8JRH6"/>
<sequence length="358" mass="42202">MALNINQLPLELLDMVFDHLKLPHQITASQVCLLWKAIFNNRIKVPSKRYKRFYSSHGAIPQRIHRLLALNESWFLDHEDPATDDTLDYIFFTRGSDKAQTTLSFTIKNFEIDQYMVQIWKYKYHGWRRKTINITDHSILDEPLFSNDTIVATEQSEEKYEIPQGFTPFAYSKGVLGDYSRFNASFISKKTKGVISAAKNRFCIEMLDNPYTNYNLRRPNPCGCNLKLHFSLRCKRYLHMTLREFLRSIWEETKICILTRTVNVDLDSEDSQKDIEIYPFPNIKYASVELTYGWAEDMVLVLRGVRKGKRNYDDSCNECDRFWAAPQSPNTHSQFRDFFRNVRETETEEDDDLPVPQH</sequence>
<protein>
    <recommendedName>
        <fullName evidence="1">F-box domain-containing protein</fullName>
    </recommendedName>
</protein>
<gene>
    <name evidence="2" type="ORF">TWF703_010313</name>
</gene>
<name>A0A7C8JRH6_ORBOL</name>
<feature type="domain" description="F-box" evidence="1">
    <location>
        <begin position="2"/>
        <end position="53"/>
    </location>
</feature>
<dbReference type="SUPFAM" id="SSF81383">
    <property type="entry name" value="F-box domain"/>
    <property type="match status" value="1"/>
</dbReference>
<comment type="caution">
    <text evidence="2">The sequence shown here is derived from an EMBL/GenBank/DDBJ whole genome shotgun (WGS) entry which is preliminary data.</text>
</comment>
<accession>A0A7C8JRH6</accession>
<dbReference type="Pfam" id="PF00646">
    <property type="entry name" value="F-box"/>
    <property type="match status" value="1"/>
</dbReference>
<dbReference type="InterPro" id="IPR036047">
    <property type="entry name" value="F-box-like_dom_sf"/>
</dbReference>
<dbReference type="PROSITE" id="PS50181">
    <property type="entry name" value="FBOX"/>
    <property type="match status" value="1"/>
</dbReference>
<dbReference type="Proteomes" id="UP000480548">
    <property type="component" value="Unassembled WGS sequence"/>
</dbReference>
<reference evidence="2 3" key="1">
    <citation type="submission" date="2019-06" db="EMBL/GenBank/DDBJ databases">
        <authorList>
            <person name="Palmer J.M."/>
        </authorList>
    </citation>
    <scope>NUCLEOTIDE SEQUENCE [LARGE SCALE GENOMIC DNA]</scope>
    <source>
        <strain evidence="2 3">TWF703</strain>
    </source>
</reference>
<evidence type="ECO:0000313" key="2">
    <source>
        <dbReference type="EMBL" id="KAF3126827.1"/>
    </source>
</evidence>